<gene>
    <name evidence="1" type="ORF">BN971_01851</name>
</gene>
<evidence type="ECO:0000313" key="1">
    <source>
        <dbReference type="EMBL" id="CPR10430.1"/>
    </source>
</evidence>
<accession>A0A0U0W6S1</accession>
<dbReference type="Proteomes" id="UP000198875">
    <property type="component" value="Unassembled WGS sequence"/>
</dbReference>
<sequence length="102" mass="11281">MTNRAWSAYEAIPLINDVVVHRGLRWTGLAPPHPEDHYEGLIPTRTKQAVYLQAWVVAFHMGLCPNTPNTKPSVLISKLIEAFELDPDGMAQTSDAIAMARG</sequence>
<dbReference type="AlphaFoldDB" id="A0A0U0W6S1"/>
<reference evidence="1 2" key="1">
    <citation type="submission" date="2015-03" db="EMBL/GenBank/DDBJ databases">
        <authorList>
            <person name="Murphy D."/>
        </authorList>
    </citation>
    <scope>NUCLEOTIDE SEQUENCE [LARGE SCALE GENOMIC DNA]</scope>
    <source>
        <strain evidence="1 2">DSM 44277</strain>
    </source>
</reference>
<dbReference type="RefSeq" id="WP_085183073.1">
    <property type="nucleotide sequence ID" value="NZ_CSTD01000001.1"/>
</dbReference>
<proteinExistence type="predicted"/>
<evidence type="ECO:0000313" key="2">
    <source>
        <dbReference type="Proteomes" id="UP000198875"/>
    </source>
</evidence>
<organism evidence="1 2">
    <name type="scientific">Mycobacterium bohemicum DSM 44277</name>
    <dbReference type="NCBI Taxonomy" id="1236609"/>
    <lineage>
        <taxon>Bacteria</taxon>
        <taxon>Bacillati</taxon>
        <taxon>Actinomycetota</taxon>
        <taxon>Actinomycetes</taxon>
        <taxon>Mycobacteriales</taxon>
        <taxon>Mycobacteriaceae</taxon>
        <taxon>Mycobacterium</taxon>
    </lineage>
</organism>
<dbReference type="EMBL" id="CSTD01000001">
    <property type="protein sequence ID" value="CPR10430.1"/>
    <property type="molecule type" value="Genomic_DNA"/>
</dbReference>
<protein>
    <submittedName>
        <fullName evidence="1">Uncharacterized protein</fullName>
    </submittedName>
</protein>
<name>A0A0U0W6S1_MYCBE</name>